<comment type="caution">
    <text evidence="1">The sequence shown here is derived from an EMBL/GenBank/DDBJ whole genome shotgun (WGS) entry which is preliminary data.</text>
</comment>
<dbReference type="EMBL" id="BART01041202">
    <property type="protein sequence ID" value="GAH23979.1"/>
    <property type="molecule type" value="Genomic_DNA"/>
</dbReference>
<dbReference type="InterPro" id="IPR036844">
    <property type="entry name" value="Hint_dom_sf"/>
</dbReference>
<dbReference type="PROSITE" id="PS50817">
    <property type="entry name" value="INTEIN_N_TER"/>
    <property type="match status" value="1"/>
</dbReference>
<dbReference type="GO" id="GO:0016539">
    <property type="term" value="P:intein-mediated protein splicing"/>
    <property type="evidence" value="ECO:0007669"/>
    <property type="project" value="InterPro"/>
</dbReference>
<gene>
    <name evidence="1" type="ORF">S01H4_66486</name>
</gene>
<organism evidence="1">
    <name type="scientific">marine sediment metagenome</name>
    <dbReference type="NCBI Taxonomy" id="412755"/>
    <lineage>
        <taxon>unclassified sequences</taxon>
        <taxon>metagenomes</taxon>
        <taxon>ecological metagenomes</taxon>
    </lineage>
</organism>
<feature type="non-terminal residue" evidence="1">
    <location>
        <position position="1"/>
    </location>
</feature>
<evidence type="ECO:0000313" key="1">
    <source>
        <dbReference type="EMBL" id="GAH23979.1"/>
    </source>
</evidence>
<dbReference type="Gene3D" id="2.170.16.10">
    <property type="entry name" value="Hedgehog/Intein (Hint) domain"/>
    <property type="match status" value="1"/>
</dbReference>
<dbReference type="SUPFAM" id="SSF51294">
    <property type="entry name" value="Hedgehog/intein (Hint) domain"/>
    <property type="match status" value="1"/>
</dbReference>
<sequence>SGKMVKIDMSNGKSLMATIEHPIYVDKKGWMEIQKLRKSDCLKAE</sequence>
<dbReference type="InterPro" id="IPR006141">
    <property type="entry name" value="Intein_N"/>
</dbReference>
<name>X1F3Q5_9ZZZZ</name>
<reference evidence="1" key="1">
    <citation type="journal article" date="2014" name="Front. Microbiol.">
        <title>High frequency of phylogenetically diverse reductive dehalogenase-homologous genes in deep subseafloor sedimentary metagenomes.</title>
        <authorList>
            <person name="Kawai M."/>
            <person name="Futagami T."/>
            <person name="Toyoda A."/>
            <person name="Takaki Y."/>
            <person name="Nishi S."/>
            <person name="Hori S."/>
            <person name="Arai W."/>
            <person name="Tsubouchi T."/>
            <person name="Morono Y."/>
            <person name="Uchiyama I."/>
            <person name="Ito T."/>
            <person name="Fujiyama A."/>
            <person name="Inagaki F."/>
            <person name="Takami H."/>
        </authorList>
    </citation>
    <scope>NUCLEOTIDE SEQUENCE</scope>
    <source>
        <strain evidence="1">Expedition CK06-06</strain>
    </source>
</reference>
<proteinExistence type="predicted"/>
<accession>X1F3Q5</accession>
<dbReference type="AlphaFoldDB" id="X1F3Q5"/>
<protein>
    <recommendedName>
        <fullName evidence="2">Hint domain-containing protein</fullName>
    </recommendedName>
</protein>
<evidence type="ECO:0008006" key="2">
    <source>
        <dbReference type="Google" id="ProtNLM"/>
    </source>
</evidence>